<reference evidence="4" key="1">
    <citation type="journal article" date="2019" name="Int. J. Syst. Evol. Microbiol.">
        <title>The Global Catalogue of Microorganisms (GCM) 10K type strain sequencing project: providing services to taxonomists for standard genome sequencing and annotation.</title>
        <authorList>
            <consortium name="The Broad Institute Genomics Platform"/>
            <consortium name="The Broad Institute Genome Sequencing Center for Infectious Disease"/>
            <person name="Wu L."/>
            <person name="Ma J."/>
        </authorList>
    </citation>
    <scope>NUCLEOTIDE SEQUENCE [LARGE SCALE GENOMIC DNA]</scope>
    <source>
        <strain evidence="4">CGMCC 1.16031</strain>
    </source>
</reference>
<comment type="similarity">
    <text evidence="1 2">Belongs to the enoyl-CoA hydratase/isomerase family.</text>
</comment>
<dbReference type="Pfam" id="PF00378">
    <property type="entry name" value="ECH_1"/>
    <property type="match status" value="1"/>
</dbReference>
<dbReference type="PANTHER" id="PTHR43149">
    <property type="entry name" value="ENOYL-COA HYDRATASE"/>
    <property type="match status" value="1"/>
</dbReference>
<dbReference type="CDD" id="cd06558">
    <property type="entry name" value="crotonase-like"/>
    <property type="match status" value="1"/>
</dbReference>
<comment type="caution">
    <text evidence="3">The sequence shown here is derived from an EMBL/GenBank/DDBJ whole genome shotgun (WGS) entry which is preliminary data.</text>
</comment>
<dbReference type="InterPro" id="IPR018376">
    <property type="entry name" value="Enoyl-CoA_hyd/isom_CS"/>
</dbReference>
<sequence length="268" mass="29971">MSQPNRVTLDIQGHIAHVRLNRPDKHNGLDMPMFRQLIQTARKIEKSRDIRCVILAGEGASFCAGLDFSAIAKQPSMAARLFLKWPWQKTNMAQEVAHCWRRLSVPVISVIHGNCFGGGMQLILASDIRIAHPDTRLSIMEIKWGLIPDMSGTIHLARLTREDIAKELTMTGRLFSASEGAEYGLISHVSSEPMAHAEALAAEICAKSPTAIAATKSLFDKTWQVGSWRALFWERWTQARLLGRKNQRIAMQNGLAKDKPAKPFLPRN</sequence>
<dbReference type="SUPFAM" id="SSF52096">
    <property type="entry name" value="ClpP/crotonase"/>
    <property type="match status" value="1"/>
</dbReference>
<dbReference type="InterPro" id="IPR001753">
    <property type="entry name" value="Enoyl-CoA_hydra/iso"/>
</dbReference>
<dbReference type="Proteomes" id="UP001596364">
    <property type="component" value="Unassembled WGS sequence"/>
</dbReference>
<protein>
    <submittedName>
        <fullName evidence="3">Crotonase/enoyl-CoA hydratase family protein</fullName>
    </submittedName>
</protein>
<evidence type="ECO:0000313" key="3">
    <source>
        <dbReference type="EMBL" id="MFC6441543.1"/>
    </source>
</evidence>
<dbReference type="PROSITE" id="PS00166">
    <property type="entry name" value="ENOYL_COA_HYDRATASE"/>
    <property type="match status" value="1"/>
</dbReference>
<evidence type="ECO:0000313" key="4">
    <source>
        <dbReference type="Proteomes" id="UP001596364"/>
    </source>
</evidence>
<accession>A0ABW1XQ81</accession>
<dbReference type="PANTHER" id="PTHR43149:SF1">
    <property type="entry name" value="DELTA(3,5)-DELTA(2,4)-DIENOYL-COA ISOMERASE, MITOCHONDRIAL"/>
    <property type="match status" value="1"/>
</dbReference>
<evidence type="ECO:0000256" key="1">
    <source>
        <dbReference type="ARBA" id="ARBA00005254"/>
    </source>
</evidence>
<dbReference type="InterPro" id="IPR045002">
    <property type="entry name" value="Ech1-like"/>
</dbReference>
<dbReference type="Gene3D" id="3.90.226.10">
    <property type="entry name" value="2-enoyl-CoA Hydratase, Chain A, domain 1"/>
    <property type="match status" value="1"/>
</dbReference>
<dbReference type="EMBL" id="JBHSUS010000001">
    <property type="protein sequence ID" value="MFC6441543.1"/>
    <property type="molecule type" value="Genomic_DNA"/>
</dbReference>
<proteinExistence type="inferred from homology"/>
<organism evidence="3 4">
    <name type="scientific">Pseudobowmanella zhangzhouensis</name>
    <dbReference type="NCBI Taxonomy" id="1537679"/>
    <lineage>
        <taxon>Bacteria</taxon>
        <taxon>Pseudomonadati</taxon>
        <taxon>Pseudomonadota</taxon>
        <taxon>Gammaproteobacteria</taxon>
        <taxon>Alteromonadales</taxon>
        <taxon>Alteromonadaceae</taxon>
    </lineage>
</organism>
<keyword evidence="4" id="KW-1185">Reference proteome</keyword>
<dbReference type="NCBIfam" id="NF005699">
    <property type="entry name" value="PRK07509.1"/>
    <property type="match status" value="1"/>
</dbReference>
<dbReference type="InterPro" id="IPR029045">
    <property type="entry name" value="ClpP/crotonase-like_dom_sf"/>
</dbReference>
<gene>
    <name evidence="3" type="ORF">ACFP85_15425</name>
</gene>
<dbReference type="RefSeq" id="WP_131257700.1">
    <property type="nucleotide sequence ID" value="NZ_JBHSUS010000001.1"/>
</dbReference>
<evidence type="ECO:0000256" key="2">
    <source>
        <dbReference type="RuleBase" id="RU003707"/>
    </source>
</evidence>
<name>A0ABW1XQ81_9ALTE</name>